<dbReference type="CDD" id="cd00371">
    <property type="entry name" value="HMA"/>
    <property type="match status" value="1"/>
</dbReference>
<dbReference type="Gene3D" id="3.30.70.100">
    <property type="match status" value="1"/>
</dbReference>
<dbReference type="InterPro" id="IPR006121">
    <property type="entry name" value="HMA_dom"/>
</dbReference>
<comment type="similarity">
    <text evidence="2 16">Belongs to the cation transport ATPase (P-type) (TC 3.A.3) family. Type IB subfamily.</text>
</comment>
<keyword evidence="4" id="KW-0813">Transport</keyword>
<dbReference type="GO" id="GO:0012505">
    <property type="term" value="C:endomembrane system"/>
    <property type="evidence" value="ECO:0007669"/>
    <property type="project" value="UniProtKB-SubCell"/>
</dbReference>
<dbReference type="SFLD" id="SFLDG00002">
    <property type="entry name" value="C1.7:_P-type_atpase_like"/>
    <property type="match status" value="1"/>
</dbReference>
<evidence type="ECO:0000256" key="5">
    <source>
        <dbReference type="ARBA" id="ARBA00022692"/>
    </source>
</evidence>
<evidence type="ECO:0000256" key="2">
    <source>
        <dbReference type="ARBA" id="ARBA00006024"/>
    </source>
</evidence>
<dbReference type="EMBL" id="FMUE01000003">
    <property type="protein sequence ID" value="SCX19335.1"/>
    <property type="molecule type" value="Genomic_DNA"/>
</dbReference>
<dbReference type="SUPFAM" id="SSF55008">
    <property type="entry name" value="HMA, heavy metal-associated domain"/>
    <property type="match status" value="1"/>
</dbReference>
<dbReference type="GO" id="GO:0055070">
    <property type="term" value="P:copper ion homeostasis"/>
    <property type="evidence" value="ECO:0007669"/>
    <property type="project" value="TreeGrafter"/>
</dbReference>
<evidence type="ECO:0000256" key="14">
    <source>
        <dbReference type="ARBA" id="ARBA00023136"/>
    </source>
</evidence>
<evidence type="ECO:0000256" key="17">
    <source>
        <dbReference type="SAM" id="MobiDB-lite"/>
    </source>
</evidence>
<dbReference type="Gene3D" id="2.70.150.10">
    <property type="entry name" value="Calcium-transporting ATPase, cytoplasmic transduction domain A"/>
    <property type="match status" value="1"/>
</dbReference>
<evidence type="ECO:0000256" key="11">
    <source>
        <dbReference type="ARBA" id="ARBA00022989"/>
    </source>
</evidence>
<keyword evidence="7 16" id="KW-0547">Nucleotide-binding</keyword>
<evidence type="ECO:0000256" key="7">
    <source>
        <dbReference type="ARBA" id="ARBA00022741"/>
    </source>
</evidence>
<evidence type="ECO:0000256" key="1">
    <source>
        <dbReference type="ARBA" id="ARBA00004127"/>
    </source>
</evidence>
<dbReference type="GO" id="GO:0140581">
    <property type="term" value="F:P-type monovalent copper transporter activity"/>
    <property type="evidence" value="ECO:0007669"/>
    <property type="project" value="UniProtKB-EC"/>
</dbReference>
<dbReference type="InterPro" id="IPR023299">
    <property type="entry name" value="ATPase_P-typ_cyto_dom_N"/>
</dbReference>
<keyword evidence="12" id="KW-0186">Copper</keyword>
<feature type="transmembrane region" description="Helical" evidence="16">
    <location>
        <begin position="864"/>
        <end position="883"/>
    </location>
</feature>
<dbReference type="InterPro" id="IPR059000">
    <property type="entry name" value="ATPase_P-type_domA"/>
</dbReference>
<dbReference type="FunFam" id="3.40.50.1000:FF:000144">
    <property type="entry name" value="copper-transporting ATPase 1 isoform X2"/>
    <property type="match status" value="1"/>
</dbReference>
<dbReference type="Pfam" id="PF00122">
    <property type="entry name" value="E1-E2_ATPase"/>
    <property type="match status" value="1"/>
</dbReference>
<keyword evidence="13" id="KW-0406">Ion transport</keyword>
<feature type="transmembrane region" description="Helical" evidence="16">
    <location>
        <begin position="246"/>
        <end position="268"/>
    </location>
</feature>
<dbReference type="SUPFAM" id="SSF81653">
    <property type="entry name" value="Calcium ATPase, transduction domain A"/>
    <property type="match status" value="1"/>
</dbReference>
<dbReference type="Proteomes" id="UP000187891">
    <property type="component" value="Unassembled WGS sequence"/>
</dbReference>
<dbReference type="InterPro" id="IPR023214">
    <property type="entry name" value="HAD_sf"/>
</dbReference>
<feature type="region of interest" description="Disordered" evidence="17">
    <location>
        <begin position="567"/>
        <end position="651"/>
    </location>
</feature>
<dbReference type="PANTHER" id="PTHR43520:SF8">
    <property type="entry name" value="P-TYPE CU(+) TRANSPORTER"/>
    <property type="match status" value="1"/>
</dbReference>
<dbReference type="SFLD" id="SFLDF00027">
    <property type="entry name" value="p-type_atpase"/>
    <property type="match status" value="1"/>
</dbReference>
<dbReference type="GO" id="GO:0005886">
    <property type="term" value="C:plasma membrane"/>
    <property type="evidence" value="ECO:0007669"/>
    <property type="project" value="UniProtKB-SubCell"/>
</dbReference>
<evidence type="ECO:0000256" key="16">
    <source>
        <dbReference type="RuleBase" id="RU362081"/>
    </source>
</evidence>
<dbReference type="InterPro" id="IPR018303">
    <property type="entry name" value="ATPase_P-typ_P_site"/>
</dbReference>
<dbReference type="GO" id="GO:0005507">
    <property type="term" value="F:copper ion binding"/>
    <property type="evidence" value="ECO:0007669"/>
    <property type="project" value="TreeGrafter"/>
</dbReference>
<keyword evidence="10" id="KW-1278">Translocase</keyword>
<evidence type="ECO:0000256" key="15">
    <source>
        <dbReference type="ARBA" id="ARBA00049289"/>
    </source>
</evidence>
<dbReference type="AlphaFoldDB" id="A0A1R3TIP1"/>
<dbReference type="InterPro" id="IPR044492">
    <property type="entry name" value="P_typ_ATPase_HD_dom"/>
</dbReference>
<evidence type="ECO:0000256" key="13">
    <source>
        <dbReference type="ARBA" id="ARBA00023065"/>
    </source>
</evidence>
<keyword evidence="8" id="KW-0187">Copper transport</keyword>
<evidence type="ECO:0000256" key="8">
    <source>
        <dbReference type="ARBA" id="ARBA00022796"/>
    </source>
</evidence>
<keyword evidence="19" id="KW-0378">Hydrolase</keyword>
<keyword evidence="11 16" id="KW-1133">Transmembrane helix</keyword>
<accession>A0A1R3TIP1</accession>
<gene>
    <name evidence="19" type="primary">actP</name>
    <name evidence="19" type="ORF">DSM25559_1831</name>
</gene>
<keyword evidence="6 16" id="KW-0479">Metal-binding</keyword>
<organism evidence="19 20">
    <name type="scientific">Agrobacterium rosae</name>
    <dbReference type="NCBI Taxonomy" id="1972867"/>
    <lineage>
        <taxon>Bacteria</taxon>
        <taxon>Pseudomonadati</taxon>
        <taxon>Pseudomonadota</taxon>
        <taxon>Alphaproteobacteria</taxon>
        <taxon>Hyphomicrobiales</taxon>
        <taxon>Rhizobiaceae</taxon>
        <taxon>Rhizobium/Agrobacterium group</taxon>
        <taxon>Agrobacterium</taxon>
    </lineage>
</organism>
<comment type="subcellular location">
    <subcellularLocation>
        <location evidence="16">Cell membrane</location>
    </subcellularLocation>
    <subcellularLocation>
        <location evidence="1">Endomembrane system</location>
        <topology evidence="1">Multi-pass membrane protein</topology>
    </subcellularLocation>
</comment>
<dbReference type="FunFam" id="2.70.150.10:FF:000002">
    <property type="entry name" value="Copper-transporting ATPase 1, putative"/>
    <property type="match status" value="1"/>
</dbReference>
<keyword evidence="16" id="KW-1003">Cell membrane</keyword>
<evidence type="ECO:0000313" key="20">
    <source>
        <dbReference type="Proteomes" id="UP000187891"/>
    </source>
</evidence>
<dbReference type="SUPFAM" id="SSF81660">
    <property type="entry name" value="Metal cation-transporting ATPase, ATP-binding domain N"/>
    <property type="match status" value="1"/>
</dbReference>
<evidence type="ECO:0000313" key="19">
    <source>
        <dbReference type="EMBL" id="SCX19335.1"/>
    </source>
</evidence>
<dbReference type="NCBIfam" id="TIGR01494">
    <property type="entry name" value="ATPase_P-type"/>
    <property type="match status" value="2"/>
</dbReference>
<dbReference type="InterPro" id="IPR008250">
    <property type="entry name" value="ATPase_P-typ_transduc_dom_A_sf"/>
</dbReference>
<dbReference type="InterPro" id="IPR036412">
    <property type="entry name" value="HAD-like_sf"/>
</dbReference>
<feature type="domain" description="HMA" evidence="18">
    <location>
        <begin position="12"/>
        <end position="77"/>
    </location>
</feature>
<dbReference type="GO" id="GO:0043682">
    <property type="term" value="F:P-type divalent copper transporter activity"/>
    <property type="evidence" value="ECO:0007669"/>
    <property type="project" value="TreeGrafter"/>
</dbReference>
<dbReference type="PRINTS" id="PR00119">
    <property type="entry name" value="CATATPASE"/>
</dbReference>
<keyword evidence="14 16" id="KW-0472">Membrane</keyword>
<dbReference type="Gene3D" id="3.40.50.1000">
    <property type="entry name" value="HAD superfamily/HAD-like"/>
    <property type="match status" value="1"/>
</dbReference>
<feature type="transmembrane region" description="Helical" evidence="16">
    <location>
        <begin position="173"/>
        <end position="196"/>
    </location>
</feature>
<dbReference type="SUPFAM" id="SSF56784">
    <property type="entry name" value="HAD-like"/>
    <property type="match status" value="1"/>
</dbReference>
<dbReference type="GO" id="GO:0005524">
    <property type="term" value="F:ATP binding"/>
    <property type="evidence" value="ECO:0007669"/>
    <property type="project" value="UniProtKB-UniRule"/>
</dbReference>
<evidence type="ECO:0000256" key="12">
    <source>
        <dbReference type="ARBA" id="ARBA00023008"/>
    </source>
</evidence>
<dbReference type="SFLD" id="SFLDS00003">
    <property type="entry name" value="Haloacid_Dehalogenase"/>
    <property type="match status" value="1"/>
</dbReference>
<protein>
    <recommendedName>
        <fullName evidence="3">P-type Cu(+) transporter</fullName>
        <ecNumber evidence="3">7.2.2.8</ecNumber>
    </recommendedName>
</protein>
<evidence type="ECO:0000256" key="10">
    <source>
        <dbReference type="ARBA" id="ARBA00022967"/>
    </source>
</evidence>
<feature type="transmembrane region" description="Helical" evidence="16">
    <location>
        <begin position="427"/>
        <end position="449"/>
    </location>
</feature>
<dbReference type="NCBIfam" id="TIGR01525">
    <property type="entry name" value="ATPase-IB_hvy"/>
    <property type="match status" value="1"/>
</dbReference>
<dbReference type="InterPro" id="IPR001757">
    <property type="entry name" value="P_typ_ATPase"/>
</dbReference>
<evidence type="ECO:0000259" key="18">
    <source>
        <dbReference type="PROSITE" id="PS50846"/>
    </source>
</evidence>
<dbReference type="PROSITE" id="PS00154">
    <property type="entry name" value="ATPASE_E1_E2"/>
    <property type="match status" value="1"/>
</dbReference>
<feature type="transmembrane region" description="Helical" evidence="16">
    <location>
        <begin position="889"/>
        <end position="911"/>
    </location>
</feature>
<evidence type="ECO:0000256" key="4">
    <source>
        <dbReference type="ARBA" id="ARBA00022448"/>
    </source>
</evidence>
<dbReference type="EC" id="7.2.2.8" evidence="3"/>
<dbReference type="InterPro" id="IPR023298">
    <property type="entry name" value="ATPase_P-typ_TM_dom_sf"/>
</dbReference>
<name>A0A1R3TIP1_9HYPH</name>
<dbReference type="PROSITE" id="PS50846">
    <property type="entry name" value="HMA_2"/>
    <property type="match status" value="1"/>
</dbReference>
<feature type="transmembrane region" description="Helical" evidence="16">
    <location>
        <begin position="274"/>
        <end position="293"/>
    </location>
</feature>
<dbReference type="CDD" id="cd02094">
    <property type="entry name" value="P-type_ATPase_Cu-like"/>
    <property type="match status" value="1"/>
</dbReference>
<feature type="transmembrane region" description="Helical" evidence="16">
    <location>
        <begin position="455"/>
        <end position="478"/>
    </location>
</feature>
<evidence type="ECO:0000256" key="6">
    <source>
        <dbReference type="ARBA" id="ARBA00022723"/>
    </source>
</evidence>
<dbReference type="PANTHER" id="PTHR43520">
    <property type="entry name" value="ATP7, ISOFORM B"/>
    <property type="match status" value="1"/>
</dbReference>
<feature type="transmembrane region" description="Helical" evidence="16">
    <location>
        <begin position="208"/>
        <end position="226"/>
    </location>
</feature>
<dbReference type="Pfam" id="PF00702">
    <property type="entry name" value="Hydrolase"/>
    <property type="match status" value="1"/>
</dbReference>
<dbReference type="PRINTS" id="PR00120">
    <property type="entry name" value="HATPASE"/>
</dbReference>
<dbReference type="Pfam" id="PF00403">
    <property type="entry name" value="HMA"/>
    <property type="match status" value="1"/>
</dbReference>
<comment type="catalytic activity">
    <reaction evidence="15">
        <text>Cu(+)(in) + ATP + H2O = Cu(+)(out) + ADP + phosphate + H(+)</text>
        <dbReference type="Rhea" id="RHEA:25792"/>
        <dbReference type="ChEBI" id="CHEBI:15377"/>
        <dbReference type="ChEBI" id="CHEBI:15378"/>
        <dbReference type="ChEBI" id="CHEBI:30616"/>
        <dbReference type="ChEBI" id="CHEBI:43474"/>
        <dbReference type="ChEBI" id="CHEBI:49552"/>
        <dbReference type="ChEBI" id="CHEBI:456216"/>
        <dbReference type="EC" id="7.2.2.8"/>
    </reaction>
</comment>
<dbReference type="SUPFAM" id="SSF81665">
    <property type="entry name" value="Calcium ATPase, transmembrane domain M"/>
    <property type="match status" value="1"/>
</dbReference>
<keyword evidence="9 16" id="KW-0067">ATP-binding</keyword>
<evidence type="ECO:0000256" key="9">
    <source>
        <dbReference type="ARBA" id="ARBA00022840"/>
    </source>
</evidence>
<dbReference type="GO" id="GO:0016887">
    <property type="term" value="F:ATP hydrolysis activity"/>
    <property type="evidence" value="ECO:0007669"/>
    <property type="project" value="InterPro"/>
</dbReference>
<proteinExistence type="inferred from homology"/>
<sequence length="920" mass="95791">MNETVKTIIPAEPISVSVEGMTCASCVRRVEVAAGKVPGVVASSVNFATKKLTVEPAAGFSAKTLAAAVKKIGYEVAPQTMTLMAHGLKGVDDAVRLKAVLEAAPTTVNVEVDAQSGAVTIESMGGARQREVLVETARLAGFALKAPDAIGRTHAGREHMHDAGDEAALKRDVVLAAIFTVPLFVLEMGGHLYAPMHHWLMGVIETQTLYYVYFALATVVILGPGWRFLKSGFPALAHGAPEMNSLVALGVSAAYLYSLVTTFAPGLVPDNARHVYYEAATVIVTLILIGRLLEARASGKTGDAIRKLASLQAKTARVERGGQVLDISPEEVVVGDIIIIRPGERLAVDGEVVEGVSYIDESMISGEPVPVEKTVGAHVTGGTINGNGTLKFRATKVGADTMLAQIIALVEQAQGAKLPIQLLVDRVTALFVPVVIGVAVLTFVVWAIFGPQPAYTYALINAVAVLIIACPCAMGLATPTSIMVGTGRAAELGVLFRKGEALQALRSTGIVVVDKTGTVTKGRPELTDLVVADGFERREVLRLVAAVESRSEHPIAEAIVRAARAEEPLPNPSPQGGGANPAVRTEVDTAEVETQRVPPVSSPRGEEGSPEGRMRGPGLRDAESLPPHPAAATFSPSGRRKQDADSLSISEQPVVFGGKGGASPTITNFESITGYGISAAVDGRKIDVGADRLMVKLGLSIAPFADTAQKLGDEGKTPLYAAIDGQLAAVIAVADPLKPSSIDAIKALKSMGIEVAMVTGDNAHTAKAIARQVGIEKVVAEVLPEGKVQAIYDLRNGGKTLAFVGDGINDAPALAEADIGIAIGTGTDVAIESADVVLVGGDLMGVVHAIEMSRATMRNIRQNLFWAFGYNVALIPVAAGALYPAFDIMLSPMVGAGAMALSSVFVLGNALRLKTAKVST</sequence>
<evidence type="ECO:0000256" key="3">
    <source>
        <dbReference type="ARBA" id="ARBA00012517"/>
    </source>
</evidence>
<dbReference type="InterPro" id="IPR036163">
    <property type="entry name" value="HMA_dom_sf"/>
</dbReference>
<dbReference type="STRING" id="1907666.DSM25559_1831"/>
<dbReference type="Gene3D" id="3.40.1110.10">
    <property type="entry name" value="Calcium-transporting ATPase, cytoplasmic domain N"/>
    <property type="match status" value="1"/>
</dbReference>
<dbReference type="InterPro" id="IPR027256">
    <property type="entry name" value="P-typ_ATPase_IB"/>
</dbReference>
<feature type="compositionally biased region" description="Basic and acidic residues" evidence="17">
    <location>
        <begin position="604"/>
        <end position="623"/>
    </location>
</feature>
<keyword evidence="5 16" id="KW-0812">Transmembrane</keyword>
<dbReference type="RefSeq" id="WP_077119217.1">
    <property type="nucleotide sequence ID" value="NZ_FMUE01000003.1"/>
</dbReference>
<reference evidence="20" key="1">
    <citation type="submission" date="2016-10" db="EMBL/GenBank/DDBJ databases">
        <authorList>
            <person name="Wibberg D."/>
        </authorList>
    </citation>
    <scope>NUCLEOTIDE SEQUENCE [LARGE SCALE GENOMIC DNA]</scope>
</reference>